<evidence type="ECO:0000313" key="2">
    <source>
        <dbReference type="Proteomes" id="UP001165074"/>
    </source>
</evidence>
<gene>
    <name evidence="1" type="ORF">Airi02_012590</name>
</gene>
<evidence type="ECO:0000313" key="1">
    <source>
        <dbReference type="EMBL" id="GLY83329.1"/>
    </source>
</evidence>
<sequence length="64" mass="7582">MTGWVDAANWLQKLRESFPDWAFLYDPWQNTWSALRGKNDRVTATTAIELNALLREKRKKHTYA</sequence>
<dbReference type="EMBL" id="BSTK01000002">
    <property type="protein sequence ID" value="GLY83329.1"/>
    <property type="molecule type" value="Genomic_DNA"/>
</dbReference>
<name>A0A9W6RWY7_9ACTN</name>
<dbReference type="AlphaFoldDB" id="A0A9W6RWY7"/>
<protein>
    <submittedName>
        <fullName evidence="1">Uncharacterized protein</fullName>
    </submittedName>
</protein>
<organism evidence="1 2">
    <name type="scientific">Actinoallomurus iriomotensis</name>
    <dbReference type="NCBI Taxonomy" id="478107"/>
    <lineage>
        <taxon>Bacteria</taxon>
        <taxon>Bacillati</taxon>
        <taxon>Actinomycetota</taxon>
        <taxon>Actinomycetes</taxon>
        <taxon>Streptosporangiales</taxon>
        <taxon>Thermomonosporaceae</taxon>
        <taxon>Actinoallomurus</taxon>
    </lineage>
</organism>
<dbReference type="Proteomes" id="UP001165074">
    <property type="component" value="Unassembled WGS sequence"/>
</dbReference>
<proteinExistence type="predicted"/>
<comment type="caution">
    <text evidence="1">The sequence shown here is derived from an EMBL/GenBank/DDBJ whole genome shotgun (WGS) entry which is preliminary data.</text>
</comment>
<keyword evidence="2" id="KW-1185">Reference proteome</keyword>
<accession>A0A9W6RWY7</accession>
<reference evidence="1" key="1">
    <citation type="submission" date="2023-03" db="EMBL/GenBank/DDBJ databases">
        <title>Actinoallomurus iriomotensis NBRC 103684.</title>
        <authorList>
            <person name="Ichikawa N."/>
            <person name="Sato H."/>
            <person name="Tonouchi N."/>
        </authorList>
    </citation>
    <scope>NUCLEOTIDE SEQUENCE</scope>
    <source>
        <strain evidence="1">NBRC 103684</strain>
    </source>
</reference>
<dbReference type="RefSeq" id="WP_285567583.1">
    <property type="nucleotide sequence ID" value="NZ_BSTK01000002.1"/>
</dbReference>